<organism evidence="2 3">
    <name type="scientific">Prorocentrum cordatum</name>
    <dbReference type="NCBI Taxonomy" id="2364126"/>
    <lineage>
        <taxon>Eukaryota</taxon>
        <taxon>Sar</taxon>
        <taxon>Alveolata</taxon>
        <taxon>Dinophyceae</taxon>
        <taxon>Prorocentrales</taxon>
        <taxon>Prorocentraceae</taxon>
        <taxon>Prorocentrum</taxon>
    </lineage>
</organism>
<evidence type="ECO:0008006" key="4">
    <source>
        <dbReference type="Google" id="ProtNLM"/>
    </source>
</evidence>
<evidence type="ECO:0000313" key="3">
    <source>
        <dbReference type="Proteomes" id="UP001189429"/>
    </source>
</evidence>
<feature type="non-terminal residue" evidence="2">
    <location>
        <position position="467"/>
    </location>
</feature>
<feature type="compositionally biased region" description="Basic and acidic residues" evidence="1">
    <location>
        <begin position="90"/>
        <end position="100"/>
    </location>
</feature>
<reference evidence="2" key="1">
    <citation type="submission" date="2023-10" db="EMBL/GenBank/DDBJ databases">
        <authorList>
            <person name="Chen Y."/>
            <person name="Shah S."/>
            <person name="Dougan E. K."/>
            <person name="Thang M."/>
            <person name="Chan C."/>
        </authorList>
    </citation>
    <scope>NUCLEOTIDE SEQUENCE [LARGE SCALE GENOMIC DNA]</scope>
</reference>
<evidence type="ECO:0000313" key="2">
    <source>
        <dbReference type="EMBL" id="CAK0811085.1"/>
    </source>
</evidence>
<gene>
    <name evidence="2" type="ORF">PCOR1329_LOCUS15833</name>
</gene>
<accession>A0ABN9QXH9</accession>
<name>A0ABN9QXH9_9DINO</name>
<sequence>QERRGPAPGRRRRGARGGQRVVPHLGAGRGVLRQRCLADDQQAGGHRAPGAEFRPDPRLQLRGIPGLGAQAESRRLPGAVHAEGQAGREQQQEGRGRCQEEGQGCNSGRRRLPHGHKGGAVLHERQVGNERWYFRPPGVVRWPDEVLRVRELPGRHPQARRLHLPPALQPLAPHEEGRGGPGECGQLVKFMVGIFGELEDRLQESDSWRRVVAADANLEWARHIGIYLHPEWYDPLTQDASSKEFQMVVHNRNKSACPPPCGLNGSSLVMAENQGRCKTAVEGDSCYDSVTWAMHDGMDMHPEWYSGLSKNSTFEEFQAAVHRLRPASCPPPCQCYTAVKGEPCYEEVEKETNGKMDPHSRYQAQLMLHRAGRGTCGYPCKEVRPKGSPSLYCFSVVSRFNPEEMRLLERQKSLGASIFDCDDLAVLSTVDVDLGDDVSTLIFPDAAVGVSNAGTAANAELFMNAWE</sequence>
<protein>
    <recommendedName>
        <fullName evidence="4">Phospholipase B-like</fullName>
    </recommendedName>
</protein>
<comment type="caution">
    <text evidence="2">The sequence shown here is derived from an EMBL/GenBank/DDBJ whole genome shotgun (WGS) entry which is preliminary data.</text>
</comment>
<evidence type="ECO:0000256" key="1">
    <source>
        <dbReference type="SAM" id="MobiDB-lite"/>
    </source>
</evidence>
<keyword evidence="3" id="KW-1185">Reference proteome</keyword>
<dbReference type="Proteomes" id="UP001189429">
    <property type="component" value="Unassembled WGS sequence"/>
</dbReference>
<feature type="non-terminal residue" evidence="2">
    <location>
        <position position="1"/>
    </location>
</feature>
<proteinExistence type="predicted"/>
<dbReference type="EMBL" id="CAUYUJ010004818">
    <property type="protein sequence ID" value="CAK0811085.1"/>
    <property type="molecule type" value="Genomic_DNA"/>
</dbReference>
<feature type="region of interest" description="Disordered" evidence="1">
    <location>
        <begin position="1"/>
        <end position="63"/>
    </location>
</feature>
<feature type="region of interest" description="Disordered" evidence="1">
    <location>
        <begin position="75"/>
        <end position="116"/>
    </location>
</feature>